<comment type="caution">
    <text evidence="2">The sequence shown here is derived from an EMBL/GenBank/DDBJ whole genome shotgun (WGS) entry which is preliminary data.</text>
</comment>
<evidence type="ECO:0000313" key="3">
    <source>
        <dbReference type="Proteomes" id="UP000078046"/>
    </source>
</evidence>
<evidence type="ECO:0000256" key="1">
    <source>
        <dbReference type="SAM" id="Phobius"/>
    </source>
</evidence>
<keyword evidence="3" id="KW-1185">Reference proteome</keyword>
<organism evidence="2 3">
    <name type="scientific">Intoshia linei</name>
    <dbReference type="NCBI Taxonomy" id="1819745"/>
    <lineage>
        <taxon>Eukaryota</taxon>
        <taxon>Metazoa</taxon>
        <taxon>Spiralia</taxon>
        <taxon>Lophotrochozoa</taxon>
        <taxon>Mesozoa</taxon>
        <taxon>Orthonectida</taxon>
        <taxon>Rhopaluridae</taxon>
        <taxon>Intoshia</taxon>
    </lineage>
</organism>
<feature type="transmembrane region" description="Helical" evidence="1">
    <location>
        <begin position="22"/>
        <end position="40"/>
    </location>
</feature>
<reference evidence="2 3" key="1">
    <citation type="submission" date="2016-04" db="EMBL/GenBank/DDBJ databases">
        <title>The genome of Intoshia linei affirms orthonectids as highly simplified spiralians.</title>
        <authorList>
            <person name="Mikhailov K.V."/>
            <person name="Slusarev G.S."/>
            <person name="Nikitin M.A."/>
            <person name="Logacheva M.D."/>
            <person name="Penin A."/>
            <person name="Aleoshin V."/>
            <person name="Panchin Y.V."/>
        </authorList>
    </citation>
    <scope>NUCLEOTIDE SEQUENCE [LARGE SCALE GENOMIC DNA]</scope>
    <source>
        <strain evidence="2">Intl2013</strain>
        <tissue evidence="2">Whole animal</tissue>
    </source>
</reference>
<dbReference type="AlphaFoldDB" id="A0A177B8Q5"/>
<protein>
    <submittedName>
        <fullName evidence="2">Uncharacterized protein</fullName>
    </submittedName>
</protein>
<gene>
    <name evidence="2" type="ORF">A3Q56_01565</name>
</gene>
<sequence length="214" mass="25249">MKKYASYSRILKYYEIFNLKNIYLGIMINANSTKLIFSAFKNKKSRKNKISIIDLTFMKELSANNKKWRIFDNVLANGNIILSIRNNNIIRGFIRHIDTIIPVDDTDHIFIQSGTHLLLYDEKLTNFTTYVKHVKLNTPIRYDNNILSFTCSNNYKDIAVLNSGVFAIKMPDYFDGEHREHFTVRNVYTLRKRVLIQFEKKDFKKYGLIISDKI</sequence>
<keyword evidence="1" id="KW-1133">Transmembrane helix</keyword>
<keyword evidence="1" id="KW-0472">Membrane</keyword>
<accession>A0A177B8Q5</accession>
<evidence type="ECO:0000313" key="2">
    <source>
        <dbReference type="EMBL" id="OAF70677.1"/>
    </source>
</evidence>
<proteinExistence type="predicted"/>
<name>A0A177B8Q5_9BILA</name>
<dbReference type="Proteomes" id="UP000078046">
    <property type="component" value="Unassembled WGS sequence"/>
</dbReference>
<keyword evidence="1" id="KW-0812">Transmembrane</keyword>
<dbReference type="EMBL" id="LWCA01000122">
    <property type="protein sequence ID" value="OAF70677.1"/>
    <property type="molecule type" value="Genomic_DNA"/>
</dbReference>